<sequence length="452" mass="49619">MPGCTIFPDPRSNDPSSETGSSLIWVPICQSLGNVKLDPQPSVARPSGGHVIFNQSQGNCSFSIRPSVKYFPKNQLSTDARLRHRLLLIFRGDVNTHFEIKCKASAMRQEARAGLATDQTHGRVSANLISHGCVNFPLAGDEWWGKGKRILEEGKSTLESGTIARGGTNDLVKRQTSPLERFRNSAVCSRRHRTRGEERNSARAVSRFAERVLSRSLLTSQRVPSAVPTPWRERERERERRCTLGAYSRTLSGSHHSYKHPPEIVNAFSPLGAAVVWWSDCPPPTKANRVRFPAGTFLDFRTWRIVTDAAAGRRAFSVFPRFPRSCILALLHTQLASPSSAPKTLIGFMPSDIAHGSLCTIQGDHDVCVKDNHAKGRRSDGVVCEGVNPLSVGVVWSKCKCFQAARLGSVGLLYLGHDRYSCGRVSSGRADPGRSSWLPAFDPTSHSLGAGD</sequence>
<proteinExistence type="predicted"/>
<evidence type="ECO:0000313" key="1">
    <source>
        <dbReference type="EMBL" id="KAJ8875343.1"/>
    </source>
</evidence>
<keyword evidence="2" id="KW-1185">Reference proteome</keyword>
<protein>
    <submittedName>
        <fullName evidence="1">Uncharacterized protein</fullName>
    </submittedName>
</protein>
<name>A0ABQ9GTL4_9NEOP</name>
<accession>A0ABQ9GTL4</accession>
<organism evidence="1 2">
    <name type="scientific">Dryococelus australis</name>
    <dbReference type="NCBI Taxonomy" id="614101"/>
    <lineage>
        <taxon>Eukaryota</taxon>
        <taxon>Metazoa</taxon>
        <taxon>Ecdysozoa</taxon>
        <taxon>Arthropoda</taxon>
        <taxon>Hexapoda</taxon>
        <taxon>Insecta</taxon>
        <taxon>Pterygota</taxon>
        <taxon>Neoptera</taxon>
        <taxon>Polyneoptera</taxon>
        <taxon>Phasmatodea</taxon>
        <taxon>Verophasmatodea</taxon>
        <taxon>Anareolatae</taxon>
        <taxon>Phasmatidae</taxon>
        <taxon>Eurycanthinae</taxon>
        <taxon>Dryococelus</taxon>
    </lineage>
</organism>
<comment type="caution">
    <text evidence="1">The sequence shown here is derived from an EMBL/GenBank/DDBJ whole genome shotgun (WGS) entry which is preliminary data.</text>
</comment>
<dbReference type="Proteomes" id="UP001159363">
    <property type="component" value="Chromosome 8"/>
</dbReference>
<dbReference type="EMBL" id="JARBHB010000009">
    <property type="protein sequence ID" value="KAJ8875343.1"/>
    <property type="molecule type" value="Genomic_DNA"/>
</dbReference>
<evidence type="ECO:0000313" key="2">
    <source>
        <dbReference type="Proteomes" id="UP001159363"/>
    </source>
</evidence>
<gene>
    <name evidence="1" type="ORF">PR048_023238</name>
</gene>
<reference evidence="1 2" key="1">
    <citation type="submission" date="2023-02" db="EMBL/GenBank/DDBJ databases">
        <title>LHISI_Scaffold_Assembly.</title>
        <authorList>
            <person name="Stuart O.P."/>
            <person name="Cleave R."/>
            <person name="Magrath M.J.L."/>
            <person name="Mikheyev A.S."/>
        </authorList>
    </citation>
    <scope>NUCLEOTIDE SEQUENCE [LARGE SCALE GENOMIC DNA]</scope>
    <source>
        <strain evidence="1">Daus_M_001</strain>
        <tissue evidence="1">Leg muscle</tissue>
    </source>
</reference>